<dbReference type="RefSeq" id="WP_261695354.1">
    <property type="nucleotide sequence ID" value="NZ_CP104694.1"/>
</dbReference>
<feature type="signal peptide" evidence="1">
    <location>
        <begin position="1"/>
        <end position="23"/>
    </location>
</feature>
<feature type="chain" id="PRO_5045818559" evidence="1">
    <location>
        <begin position="24"/>
        <end position="590"/>
    </location>
</feature>
<dbReference type="PANTHER" id="PTHR33361">
    <property type="entry name" value="GLR0591 PROTEIN"/>
    <property type="match status" value="1"/>
</dbReference>
<name>A0ABY6BF62_9GAMM</name>
<evidence type="ECO:0000256" key="1">
    <source>
        <dbReference type="SAM" id="SignalP"/>
    </source>
</evidence>
<organism evidence="2 3">
    <name type="scientific">Tahibacter amnicola</name>
    <dbReference type="NCBI Taxonomy" id="2976241"/>
    <lineage>
        <taxon>Bacteria</taxon>
        <taxon>Pseudomonadati</taxon>
        <taxon>Pseudomonadota</taxon>
        <taxon>Gammaproteobacteria</taxon>
        <taxon>Lysobacterales</taxon>
        <taxon>Rhodanobacteraceae</taxon>
        <taxon>Tahibacter</taxon>
    </lineage>
</organism>
<reference evidence="2" key="1">
    <citation type="submission" date="2022-09" db="EMBL/GenBank/DDBJ databases">
        <title>Tahibacter sp. nov., isolated from a fresh water.</title>
        <authorList>
            <person name="Baek J.H."/>
            <person name="Lee J.K."/>
            <person name="Kim J.M."/>
            <person name="Jeon C.O."/>
        </authorList>
    </citation>
    <scope>NUCLEOTIDE SEQUENCE</scope>
    <source>
        <strain evidence="2">W38</strain>
    </source>
</reference>
<evidence type="ECO:0000313" key="3">
    <source>
        <dbReference type="Proteomes" id="UP001064632"/>
    </source>
</evidence>
<dbReference type="Pfam" id="PF05960">
    <property type="entry name" value="DUF885"/>
    <property type="match status" value="1"/>
</dbReference>
<proteinExistence type="predicted"/>
<sequence length="590" mass="67176">MRLRPLRSLCLVLAFTLGAPALADEATDRAFKDLYQREWTWRLKQYPTMATAVGVHDYDDQLGHVSAKHQAERLRDVEAFRKELAAIDPARLSEAEQTNYAIFRTQLDNFIESVQVKAYLMPINSDSSFYADLPMMAESHPFASVADYEHYIKRLYAVAPLFDEYIGLLREGVKSGMTVPRVVLEGRDGPIRTIAEQKSPAEGPFYAPFNKIPASISKADAERLRREGEKAIATAVRPAFAKLLKYFTAEYLPKARKTLGAYDLPNGKAYYQLMIRDFTTLDMSPEQIHQIGLAEVARIRSEMEKVMREAKFEGDFAAFLHFLRTDPQFYAKTPRELLMHASYYAKRIDGELPKYFSVLPRLPYGIAPVPETIAPYYTGGRYSPAPEGGRGAGFYWVNTYKLDSRPLYILPALTLHESVPGHHLQGALAMEQGEQPPFRRYNYISAYGEGWALYAEHLGVEMGIYETPYEHFGRLTYEMWRACRLVIDTGIHAKGWTREQAQALLRDNTALSEHELTTEVDRYISWPGQALSYKLGEIKIRELRAKAEKALGAAFDLRTFHDTLLALGSVPLPVLEKRIDQYIAQNQARR</sequence>
<accession>A0ABY6BF62</accession>
<dbReference type="InterPro" id="IPR010281">
    <property type="entry name" value="DUF885"/>
</dbReference>
<gene>
    <name evidence="2" type="ORF">N4264_01705</name>
</gene>
<protein>
    <submittedName>
        <fullName evidence="2">DUF885 domain-containing protein</fullName>
    </submittedName>
</protein>
<keyword evidence="3" id="KW-1185">Reference proteome</keyword>
<dbReference type="EMBL" id="CP104694">
    <property type="protein sequence ID" value="UXI68394.1"/>
    <property type="molecule type" value="Genomic_DNA"/>
</dbReference>
<dbReference type="PANTHER" id="PTHR33361:SF2">
    <property type="entry name" value="DUF885 DOMAIN-CONTAINING PROTEIN"/>
    <property type="match status" value="1"/>
</dbReference>
<keyword evidence="1" id="KW-0732">Signal</keyword>
<dbReference type="Proteomes" id="UP001064632">
    <property type="component" value="Chromosome"/>
</dbReference>
<evidence type="ECO:0000313" key="2">
    <source>
        <dbReference type="EMBL" id="UXI68394.1"/>
    </source>
</evidence>